<dbReference type="InterPro" id="IPR011251">
    <property type="entry name" value="Luciferase-like_dom"/>
</dbReference>
<keyword evidence="3" id="KW-1185">Reference proteome</keyword>
<proteinExistence type="predicted"/>
<dbReference type="PANTHER" id="PTHR30137">
    <property type="entry name" value="LUCIFERASE-LIKE MONOOXYGENASE"/>
    <property type="match status" value="1"/>
</dbReference>
<comment type="caution">
    <text evidence="2">The sequence shown here is derived from an EMBL/GenBank/DDBJ whole genome shotgun (WGS) entry which is preliminary data.</text>
</comment>
<feature type="domain" description="Luciferase-like" evidence="1">
    <location>
        <begin position="37"/>
        <end position="139"/>
    </location>
</feature>
<dbReference type="InterPro" id="IPR050766">
    <property type="entry name" value="Bact_Lucif_Oxidored"/>
</dbReference>
<reference evidence="2 3" key="1">
    <citation type="submission" date="2022-11" db="EMBL/GenBank/DDBJ databases">
        <title>Mycobacterium sp. nov.</title>
        <authorList>
            <person name="Papic B."/>
            <person name="Spicic S."/>
            <person name="Duvnjak S."/>
        </authorList>
    </citation>
    <scope>NUCLEOTIDE SEQUENCE [LARGE SCALE GENOMIC DNA]</scope>
    <source>
        <strain evidence="2 3">CVI_P4</strain>
    </source>
</reference>
<dbReference type="Proteomes" id="UP001300745">
    <property type="component" value="Unassembled WGS sequence"/>
</dbReference>
<evidence type="ECO:0000259" key="1">
    <source>
        <dbReference type="Pfam" id="PF00296"/>
    </source>
</evidence>
<gene>
    <name evidence="2" type="ORF">ORI27_26065</name>
</gene>
<organism evidence="2 3">
    <name type="scientific">Mycobacterium pinniadriaticum</name>
    <dbReference type="NCBI Taxonomy" id="2994102"/>
    <lineage>
        <taxon>Bacteria</taxon>
        <taxon>Bacillati</taxon>
        <taxon>Actinomycetota</taxon>
        <taxon>Actinomycetes</taxon>
        <taxon>Mycobacteriales</taxon>
        <taxon>Mycobacteriaceae</taxon>
        <taxon>Mycobacterium</taxon>
    </lineage>
</organism>
<dbReference type="SUPFAM" id="SSF51679">
    <property type="entry name" value="Bacterial luciferase-like"/>
    <property type="match status" value="1"/>
</dbReference>
<dbReference type="EMBL" id="JAPJDO010000034">
    <property type="protein sequence ID" value="MCX2940166.1"/>
    <property type="molecule type" value="Genomic_DNA"/>
</dbReference>
<dbReference type="RefSeq" id="WP_265999985.1">
    <property type="nucleotide sequence ID" value="NZ_JAPJDN010000034.1"/>
</dbReference>
<name>A0ABT3SL00_9MYCO</name>
<protein>
    <submittedName>
        <fullName evidence="2">LLM class flavin-dependent oxidoreductase</fullName>
    </submittedName>
</protein>
<evidence type="ECO:0000313" key="2">
    <source>
        <dbReference type="EMBL" id="MCX2940166.1"/>
    </source>
</evidence>
<dbReference type="PANTHER" id="PTHR30137:SF6">
    <property type="entry name" value="LUCIFERASE-LIKE MONOOXYGENASE"/>
    <property type="match status" value="1"/>
</dbReference>
<dbReference type="Pfam" id="PF00296">
    <property type="entry name" value="Bac_luciferase"/>
    <property type="match status" value="1"/>
</dbReference>
<accession>A0ABT3SL00</accession>
<evidence type="ECO:0000313" key="3">
    <source>
        <dbReference type="Proteomes" id="UP001300745"/>
    </source>
</evidence>
<sequence>MVKVILQLYPTLRAESEQEREELRPLGRNNERFQEFIDTLPQVAQAADDLGLWGIASIEHHFHSEGYEVGPNPTAIGIHLANLTKRVRVGQLGYTMSAQNPFRVAEDIALLDHITKGRCFAGFSRGYQSRWTNVFGQHMGVEATLSPQGYTDERRAEYTGEQFRQQTAADQVNRGVFEEQMDMVVDAWTKDCISYDTPHWKVPFPYDEGIDWGMAPATARLGAPGEIGPDGRVHGVSVCPAPYTKPYPPVFVASTASKETVDYCGQHGFNPTYFSSITKAAKFGRSYVERAAEAGKNFAYGQNQALVRWMQIGNTREEALQAVADYDVEIYKNLYRLLTPAMPYDPADPVGSVLAAGLWSAGTVDEVRQDFAQQWDELPAEYCVLIFHYPQMPADRMIENLEAFMTKIKPDLDERVQAAGYTDV</sequence>
<dbReference type="Gene3D" id="3.20.20.30">
    <property type="entry name" value="Luciferase-like domain"/>
    <property type="match status" value="1"/>
</dbReference>
<dbReference type="InterPro" id="IPR036661">
    <property type="entry name" value="Luciferase-like_sf"/>
</dbReference>